<dbReference type="InterPro" id="IPR001128">
    <property type="entry name" value="Cyt_P450"/>
</dbReference>
<proteinExistence type="inferred from homology"/>
<evidence type="ECO:0008006" key="5">
    <source>
        <dbReference type="Google" id="ProtNLM"/>
    </source>
</evidence>
<dbReference type="GO" id="GO:0005506">
    <property type="term" value="F:iron ion binding"/>
    <property type="evidence" value="ECO:0007669"/>
    <property type="project" value="InterPro"/>
</dbReference>
<evidence type="ECO:0000256" key="2">
    <source>
        <dbReference type="RuleBase" id="RU000461"/>
    </source>
</evidence>
<dbReference type="InterPro" id="IPR036396">
    <property type="entry name" value="Cyt_P450_sf"/>
</dbReference>
<evidence type="ECO:0000256" key="1">
    <source>
        <dbReference type="PIRSR" id="PIRSR602401-1"/>
    </source>
</evidence>
<dbReference type="SUPFAM" id="SSF48264">
    <property type="entry name" value="Cytochrome P450"/>
    <property type="match status" value="1"/>
</dbReference>
<accession>A0A835YKS1</accession>
<dbReference type="EMBL" id="JAEHOE010000006">
    <property type="protein sequence ID" value="KAG2499504.1"/>
    <property type="molecule type" value="Genomic_DNA"/>
</dbReference>
<dbReference type="GO" id="GO:0016705">
    <property type="term" value="F:oxidoreductase activity, acting on paired donors, with incorporation or reduction of molecular oxygen"/>
    <property type="evidence" value="ECO:0007669"/>
    <property type="project" value="InterPro"/>
</dbReference>
<dbReference type="InterPro" id="IPR017972">
    <property type="entry name" value="Cyt_P450_CS"/>
</dbReference>
<dbReference type="Gene3D" id="1.10.630.10">
    <property type="entry name" value="Cytochrome P450"/>
    <property type="match status" value="1"/>
</dbReference>
<keyword evidence="4" id="KW-1185">Reference proteome</keyword>
<comment type="similarity">
    <text evidence="2">Belongs to the cytochrome P450 family.</text>
</comment>
<dbReference type="GO" id="GO:0020037">
    <property type="term" value="F:heme binding"/>
    <property type="evidence" value="ECO:0007669"/>
    <property type="project" value="InterPro"/>
</dbReference>
<dbReference type="Pfam" id="PF00067">
    <property type="entry name" value="p450"/>
    <property type="match status" value="1"/>
</dbReference>
<dbReference type="PRINTS" id="PR00463">
    <property type="entry name" value="EP450I"/>
</dbReference>
<comment type="caution">
    <text evidence="3">The sequence shown here is derived from an EMBL/GenBank/DDBJ whole genome shotgun (WGS) entry which is preliminary data.</text>
</comment>
<keyword evidence="2" id="KW-0503">Monooxygenase</keyword>
<name>A0A835YKS1_9CHLO</name>
<gene>
    <name evidence="3" type="ORF">HYH03_002451</name>
</gene>
<dbReference type="GO" id="GO:0004497">
    <property type="term" value="F:monooxygenase activity"/>
    <property type="evidence" value="ECO:0007669"/>
    <property type="project" value="UniProtKB-KW"/>
</dbReference>
<dbReference type="AlphaFoldDB" id="A0A835YKS1"/>
<dbReference type="Proteomes" id="UP000612055">
    <property type="component" value="Unassembled WGS sequence"/>
</dbReference>
<dbReference type="InterPro" id="IPR002401">
    <property type="entry name" value="Cyt_P450_E_grp-I"/>
</dbReference>
<reference evidence="3" key="1">
    <citation type="journal article" date="2020" name="bioRxiv">
        <title>Comparative genomics of Chlamydomonas.</title>
        <authorList>
            <person name="Craig R.J."/>
            <person name="Hasan A.R."/>
            <person name="Ness R.W."/>
            <person name="Keightley P.D."/>
        </authorList>
    </citation>
    <scope>NUCLEOTIDE SEQUENCE</scope>
    <source>
        <strain evidence="3">CCAP 11/70</strain>
    </source>
</reference>
<dbReference type="PANTHER" id="PTHR24301:SF2">
    <property type="entry name" value="THROMBOXANE-A SYNTHASE"/>
    <property type="match status" value="1"/>
</dbReference>
<comment type="cofactor">
    <cofactor evidence="1">
        <name>heme</name>
        <dbReference type="ChEBI" id="CHEBI:30413"/>
    </cofactor>
</comment>
<feature type="binding site" description="axial binding residue" evidence="1">
    <location>
        <position position="421"/>
    </location>
    <ligand>
        <name>heme</name>
        <dbReference type="ChEBI" id="CHEBI:30413"/>
    </ligand>
    <ligandPart>
        <name>Fe</name>
        <dbReference type="ChEBI" id="CHEBI:18248"/>
    </ligandPart>
</feature>
<protein>
    <recommendedName>
        <fullName evidence="5">Cytochrome P450</fullName>
    </recommendedName>
</protein>
<keyword evidence="2" id="KW-0560">Oxidoreductase</keyword>
<dbReference type="PANTHER" id="PTHR24301">
    <property type="entry name" value="THROMBOXANE-A SYNTHASE"/>
    <property type="match status" value="1"/>
</dbReference>
<dbReference type="PRINTS" id="PR00385">
    <property type="entry name" value="P450"/>
</dbReference>
<keyword evidence="1 2" id="KW-0479">Metal-binding</keyword>
<dbReference type="OrthoDB" id="535909at2759"/>
<dbReference type="PROSITE" id="PS00086">
    <property type="entry name" value="CYTOCHROME_P450"/>
    <property type="match status" value="1"/>
</dbReference>
<keyword evidence="1 2" id="KW-0408">Iron</keyword>
<organism evidence="3 4">
    <name type="scientific">Edaphochlamys debaryana</name>
    <dbReference type="NCBI Taxonomy" id="47281"/>
    <lineage>
        <taxon>Eukaryota</taxon>
        <taxon>Viridiplantae</taxon>
        <taxon>Chlorophyta</taxon>
        <taxon>core chlorophytes</taxon>
        <taxon>Chlorophyceae</taxon>
        <taxon>CS clade</taxon>
        <taxon>Chlamydomonadales</taxon>
        <taxon>Chlamydomonadales incertae sedis</taxon>
        <taxon>Edaphochlamys</taxon>
    </lineage>
</organism>
<sequence>MLVGEPDAVDSESLLWNRGLAWRNARRAFEGAIMHPSRLATMLPSVREGVRGLLARLAPHAGGPGRQGQAVDLKAAFAVFSLATTGGAAYGVDFWPDDGPGSKAGSKAEGGRAGEGSRLLSACTQALDCFELSQATAYLPLQLMLPALRPLWLWLAERLPDAPQRRNMAARQAVADASRRLMQGWQAAAESAAANGHATATNGHATAANGRATAANGGKAEAGGFVEVGSGIAGSSFLARLLQDRSSGAAGGGKEAKEGEAGAAAMSDIQVISQVLTFLMASFDTISTTLANTAFLLATHPAAQDKVRAELAAVAEEELGSDEAAEKMPYLDACFKESMRLYPAAPMFWRDCNADVKLKNGMAIPAGTFVCCSNYNVHRDPDVFPQPESFVPERFLPDAAGALGATHPHAFLAFGSGARACVGQRLAWVVLRAALGSVLRSYRLELSTQQRLPFRHRTALTLVPADGVWVCLQPV</sequence>
<evidence type="ECO:0000313" key="4">
    <source>
        <dbReference type="Proteomes" id="UP000612055"/>
    </source>
</evidence>
<evidence type="ECO:0000313" key="3">
    <source>
        <dbReference type="EMBL" id="KAG2499504.1"/>
    </source>
</evidence>
<keyword evidence="1 2" id="KW-0349">Heme</keyword>